<comment type="caution">
    <text evidence="2">The sequence shown here is derived from an EMBL/GenBank/DDBJ whole genome shotgun (WGS) entry which is preliminary data.</text>
</comment>
<sequence>MDRRSKSIAEAIVAEIRQPGYRITIPWLRRETLKSLVSPVDWIREGLRFRGRNALRYGLMLAFLDCTGSSEAGCVTGLYGTLEGCFLSESVWREILLKLNWPSLTRMVLDGTPILGPVNIFFGGLWEDTKGLGKVTPFVLALFRPLVLPAIAAYNEFSSRPSKKARMFKGPKVSQSGGNCASELLVLKEFRRHQTPRTRRARKLRDPIALDEDSPQLSYEDQKGDRVDDDEESDGDELESSEGDDDDREVPAPARHTHMQHLSDPGMILTGLPLTTTSLPSSRSSLTNAYVPRLLPAVPSRNLKRKHSRGEDSPARDHRTTGSYPPSLAPTRSPLALRNTEDATTALPDRFYTSLSSIGTFSKRSGKFPIDSNTLPSTMPHALFSAQHPDENPQLNASTSLAMSLMGDLQQIDDMP</sequence>
<feature type="compositionally biased region" description="Low complexity" evidence="1">
    <location>
        <begin position="269"/>
        <end position="285"/>
    </location>
</feature>
<accession>A0AAD6TP02</accession>
<keyword evidence="3" id="KW-1185">Reference proteome</keyword>
<dbReference type="EMBL" id="JARJCN010000098">
    <property type="protein sequence ID" value="KAJ7075334.1"/>
    <property type="molecule type" value="Genomic_DNA"/>
</dbReference>
<gene>
    <name evidence="2" type="ORF">B0H15DRAFT_867082</name>
</gene>
<evidence type="ECO:0000256" key="1">
    <source>
        <dbReference type="SAM" id="MobiDB-lite"/>
    </source>
</evidence>
<feature type="compositionally biased region" description="Acidic residues" evidence="1">
    <location>
        <begin position="227"/>
        <end position="248"/>
    </location>
</feature>
<evidence type="ECO:0000313" key="3">
    <source>
        <dbReference type="Proteomes" id="UP001222325"/>
    </source>
</evidence>
<proteinExistence type="predicted"/>
<feature type="region of interest" description="Disordered" evidence="1">
    <location>
        <begin position="297"/>
        <end position="333"/>
    </location>
</feature>
<organism evidence="2 3">
    <name type="scientific">Mycena belliarum</name>
    <dbReference type="NCBI Taxonomy" id="1033014"/>
    <lineage>
        <taxon>Eukaryota</taxon>
        <taxon>Fungi</taxon>
        <taxon>Dikarya</taxon>
        <taxon>Basidiomycota</taxon>
        <taxon>Agaricomycotina</taxon>
        <taxon>Agaricomycetes</taxon>
        <taxon>Agaricomycetidae</taxon>
        <taxon>Agaricales</taxon>
        <taxon>Marasmiineae</taxon>
        <taxon>Mycenaceae</taxon>
        <taxon>Mycena</taxon>
    </lineage>
</organism>
<dbReference type="AlphaFoldDB" id="A0AAD6TP02"/>
<feature type="compositionally biased region" description="Basic and acidic residues" evidence="1">
    <location>
        <begin position="309"/>
        <end position="320"/>
    </location>
</feature>
<feature type="region of interest" description="Disordered" evidence="1">
    <location>
        <begin position="196"/>
        <end position="285"/>
    </location>
</feature>
<evidence type="ECO:0000313" key="2">
    <source>
        <dbReference type="EMBL" id="KAJ7075334.1"/>
    </source>
</evidence>
<name>A0AAD6TP02_9AGAR</name>
<protein>
    <submittedName>
        <fullName evidence="2">Uncharacterized protein</fullName>
    </submittedName>
</protein>
<reference evidence="2" key="1">
    <citation type="submission" date="2023-03" db="EMBL/GenBank/DDBJ databases">
        <title>Massive genome expansion in bonnet fungi (Mycena s.s.) driven by repeated elements and novel gene families across ecological guilds.</title>
        <authorList>
            <consortium name="Lawrence Berkeley National Laboratory"/>
            <person name="Harder C.B."/>
            <person name="Miyauchi S."/>
            <person name="Viragh M."/>
            <person name="Kuo A."/>
            <person name="Thoen E."/>
            <person name="Andreopoulos B."/>
            <person name="Lu D."/>
            <person name="Skrede I."/>
            <person name="Drula E."/>
            <person name="Henrissat B."/>
            <person name="Morin E."/>
            <person name="Kohler A."/>
            <person name="Barry K."/>
            <person name="LaButti K."/>
            <person name="Morin E."/>
            <person name="Salamov A."/>
            <person name="Lipzen A."/>
            <person name="Mereny Z."/>
            <person name="Hegedus B."/>
            <person name="Baldrian P."/>
            <person name="Stursova M."/>
            <person name="Weitz H."/>
            <person name="Taylor A."/>
            <person name="Grigoriev I.V."/>
            <person name="Nagy L.G."/>
            <person name="Martin F."/>
            <person name="Kauserud H."/>
        </authorList>
    </citation>
    <scope>NUCLEOTIDE SEQUENCE</scope>
    <source>
        <strain evidence="2">CBHHK173m</strain>
    </source>
</reference>
<dbReference type="Proteomes" id="UP001222325">
    <property type="component" value="Unassembled WGS sequence"/>
</dbReference>